<comment type="caution">
    <text evidence="1">The sequence shown here is derived from an EMBL/GenBank/DDBJ whole genome shotgun (WGS) entry which is preliminary data.</text>
</comment>
<proteinExistence type="predicted"/>
<dbReference type="EMBL" id="RBKT01000001">
    <property type="protein sequence ID" value="RKR92809.1"/>
    <property type="molecule type" value="Genomic_DNA"/>
</dbReference>
<keyword evidence="2" id="KW-1185">Reference proteome</keyword>
<evidence type="ECO:0000313" key="1">
    <source>
        <dbReference type="EMBL" id="RKR92809.1"/>
    </source>
</evidence>
<accession>A0A495JX91</accession>
<name>A0A495JX91_9ACTN</name>
<sequence>MSAPEDPKAGLALFAPHPPGERCRTCAVMRGAARRWPAGTPVLHGEARKPGRIGTYKAPALPVSPHQLRPVDDATVAQVVANQHGMVTLFVEWDEGGANWVCPASLETPTPVQPRVSA</sequence>
<reference evidence="1 2" key="1">
    <citation type="submission" date="2018-10" db="EMBL/GenBank/DDBJ databases">
        <title>Sequencing the genomes of 1000 actinobacteria strains.</title>
        <authorList>
            <person name="Klenk H.-P."/>
        </authorList>
    </citation>
    <scope>NUCLEOTIDE SEQUENCE [LARGE SCALE GENOMIC DNA]</scope>
    <source>
        <strain evidence="1 2">DSM 45175</strain>
    </source>
</reference>
<organism evidence="1 2">
    <name type="scientific">Micromonospora pisi</name>
    <dbReference type="NCBI Taxonomy" id="589240"/>
    <lineage>
        <taxon>Bacteria</taxon>
        <taxon>Bacillati</taxon>
        <taxon>Actinomycetota</taxon>
        <taxon>Actinomycetes</taxon>
        <taxon>Micromonosporales</taxon>
        <taxon>Micromonosporaceae</taxon>
        <taxon>Micromonospora</taxon>
    </lineage>
</organism>
<evidence type="ECO:0000313" key="2">
    <source>
        <dbReference type="Proteomes" id="UP000277671"/>
    </source>
</evidence>
<protein>
    <submittedName>
        <fullName evidence="1">Uncharacterized protein</fullName>
    </submittedName>
</protein>
<gene>
    <name evidence="1" type="ORF">BDK92_7291</name>
</gene>
<dbReference type="AlphaFoldDB" id="A0A495JX91"/>
<dbReference type="Proteomes" id="UP000277671">
    <property type="component" value="Unassembled WGS sequence"/>
</dbReference>
<dbReference type="RefSeq" id="WP_147457248.1">
    <property type="nucleotide sequence ID" value="NZ_RBKT01000001.1"/>
</dbReference>